<comment type="caution">
    <text evidence="3">The sequence shown here is derived from an EMBL/GenBank/DDBJ whole genome shotgun (WGS) entry which is preliminary data.</text>
</comment>
<feature type="region of interest" description="Disordered" evidence="1">
    <location>
        <begin position="123"/>
        <end position="156"/>
    </location>
</feature>
<proteinExistence type="predicted"/>
<evidence type="ECO:0000313" key="3">
    <source>
        <dbReference type="EMBL" id="CAH2350853.1"/>
    </source>
</evidence>
<dbReference type="Proteomes" id="UP000837801">
    <property type="component" value="Unassembled WGS sequence"/>
</dbReference>
<accession>A0A9P0VWE1</accession>
<keyword evidence="2" id="KW-0812">Transmembrane</keyword>
<sequence length="177" mass="20075">MNIDSIFKTYHCEIGVIFRLFESIAFSTAFFVFVVWFFGKFVVSKYPFTEVDESAEEDIKIADLKKVSSNLKLSSRTHSLLQLHSTSRNPESLDHHIDLSFGKLHSHSPLGLSNVSAAEEGSESFAEDDASYDYEETVDDEDDEDDDGSGTFLDPTTFYKNLNSSSQYLRRDSYSQC</sequence>
<keyword evidence="4" id="KW-1185">Reference proteome</keyword>
<feature type="transmembrane region" description="Helical" evidence="2">
    <location>
        <begin position="20"/>
        <end position="39"/>
    </location>
</feature>
<keyword evidence="2" id="KW-1133">Transmembrane helix</keyword>
<evidence type="ECO:0000256" key="1">
    <source>
        <dbReference type="SAM" id="MobiDB-lite"/>
    </source>
</evidence>
<evidence type="ECO:0000313" key="4">
    <source>
        <dbReference type="Proteomes" id="UP000837801"/>
    </source>
</evidence>
<reference evidence="3" key="1">
    <citation type="submission" date="2022-03" db="EMBL/GenBank/DDBJ databases">
        <authorList>
            <person name="Legras J.-L."/>
            <person name="Devillers H."/>
            <person name="Grondin C."/>
        </authorList>
    </citation>
    <scope>NUCLEOTIDE SEQUENCE</scope>
    <source>
        <strain evidence="3">CLIB 1423</strain>
    </source>
</reference>
<feature type="compositionally biased region" description="Acidic residues" evidence="1">
    <location>
        <begin position="123"/>
        <end position="148"/>
    </location>
</feature>
<organism evidence="3 4">
    <name type="scientific">[Candida] railenensis</name>
    <dbReference type="NCBI Taxonomy" id="45579"/>
    <lineage>
        <taxon>Eukaryota</taxon>
        <taxon>Fungi</taxon>
        <taxon>Dikarya</taxon>
        <taxon>Ascomycota</taxon>
        <taxon>Saccharomycotina</taxon>
        <taxon>Pichiomycetes</taxon>
        <taxon>Debaryomycetaceae</taxon>
        <taxon>Kurtzmaniella</taxon>
    </lineage>
</organism>
<keyword evidence="2" id="KW-0472">Membrane</keyword>
<evidence type="ECO:0000256" key="2">
    <source>
        <dbReference type="SAM" id="Phobius"/>
    </source>
</evidence>
<dbReference type="OrthoDB" id="4026725at2759"/>
<name>A0A9P0VWE1_9ASCO</name>
<dbReference type="AlphaFoldDB" id="A0A9P0VWE1"/>
<protein>
    <submittedName>
        <fullName evidence="3">Uncharacterized protein</fullName>
    </submittedName>
</protein>
<gene>
    <name evidence="3" type="ORF">CLIB1423_02S06634</name>
</gene>
<dbReference type="EMBL" id="CAKXYY010000002">
    <property type="protein sequence ID" value="CAH2350853.1"/>
    <property type="molecule type" value="Genomic_DNA"/>
</dbReference>